<dbReference type="PANTHER" id="PTHR11647">
    <property type="entry name" value="HYDRANTOINASE/DIHYDROPYRIMIDINASE FAMILY MEMBER"/>
    <property type="match status" value="1"/>
</dbReference>
<evidence type="ECO:0000313" key="4">
    <source>
        <dbReference type="Proteomes" id="UP000321533"/>
    </source>
</evidence>
<dbReference type="Gene3D" id="3.20.20.140">
    <property type="entry name" value="Metal-dependent hydrolases"/>
    <property type="match status" value="1"/>
</dbReference>
<sequence>MKFFFFILLFIAINVSAQNRADILIRNGKIIDGTGNSWVYGDVAVKDSTIIAIGNLKNWQADKIIDATGLIVAPGFIDVHTHIEDDEIKNPFANNFIMDGVTTVITGNCGSSHVDVKQYLSFIDSLHISINVATLVGHNDVREAAMGMDNRAPTNDELNKMKSLVEKAMQDGAVGFSTGLIYTPGTYAKTDEIIALVKVAATYNGVYATHMRNESDSVNYAIAEALNIAKAANISLEISHFKVGGQQNWGRSKQTLAMVKQARAEGLDVTIDQYPYTASSTSLNTLLPEWILADGDSTVRKRLQEPDIVKQAAGYMLKKLAARKLQHFSYAVVAYYKADTTLNGKSIEQINLLWKRKHTATEETKTIIDMVKNGGASMVFHGMSEDDVKYIMQYPFNMPASDAGIRKFGEGAPHPRGYGTNARVLGKYVREENIMSLEDAIRRMTSLPAQKFHFKDRGLLREGFAADIVVFDANTVNDLSTFQRPHQYSTGFKYILVNGKLTLNNGVHTGARNGKALYGEGYIK</sequence>
<evidence type="ECO:0000313" key="3">
    <source>
        <dbReference type="EMBL" id="QEC67800.1"/>
    </source>
</evidence>
<dbReference type="GO" id="GO:0016811">
    <property type="term" value="F:hydrolase activity, acting on carbon-nitrogen (but not peptide) bonds, in linear amides"/>
    <property type="evidence" value="ECO:0007669"/>
    <property type="project" value="InterPro"/>
</dbReference>
<dbReference type="RefSeq" id="WP_147189607.1">
    <property type="nucleotide sequence ID" value="NZ_CP042435.1"/>
</dbReference>
<dbReference type="CDD" id="cd01297">
    <property type="entry name" value="D-aminoacylase"/>
    <property type="match status" value="1"/>
</dbReference>
<dbReference type="KEGG" id="pgin:FRZ67_11010"/>
<dbReference type="Proteomes" id="UP000321533">
    <property type="component" value="Chromosome"/>
</dbReference>
<feature type="domain" description="Amidohydrolase 3" evidence="2">
    <location>
        <begin position="63"/>
        <end position="501"/>
    </location>
</feature>
<proteinExistence type="predicted"/>
<feature type="signal peptide" evidence="1">
    <location>
        <begin position="1"/>
        <end position="17"/>
    </location>
</feature>
<keyword evidence="4" id="KW-1185">Reference proteome</keyword>
<feature type="chain" id="PRO_5022695703" evidence="1">
    <location>
        <begin position="18"/>
        <end position="524"/>
    </location>
</feature>
<dbReference type="InterPro" id="IPR011059">
    <property type="entry name" value="Metal-dep_hydrolase_composite"/>
</dbReference>
<dbReference type="OrthoDB" id="9775607at2"/>
<dbReference type="SUPFAM" id="SSF51556">
    <property type="entry name" value="Metallo-dependent hydrolases"/>
    <property type="match status" value="1"/>
</dbReference>
<protein>
    <submittedName>
        <fullName evidence="3">D-aminoacylase</fullName>
    </submittedName>
</protein>
<dbReference type="EMBL" id="CP042435">
    <property type="protein sequence ID" value="QEC67800.1"/>
    <property type="molecule type" value="Genomic_DNA"/>
</dbReference>
<reference evidence="3 4" key="1">
    <citation type="journal article" date="2016" name="Int. J. Syst. Evol. Microbiol.">
        <title>Panacibacter ginsenosidivorans gen. nov., sp. nov., with ginsenoside converting activity isolated from soil of a ginseng field.</title>
        <authorList>
            <person name="Siddiqi M.Z."/>
            <person name="Muhammad Shafi S."/>
            <person name="Choi K.D."/>
            <person name="Im W.T."/>
        </authorList>
    </citation>
    <scope>NUCLEOTIDE SEQUENCE [LARGE SCALE GENOMIC DNA]</scope>
    <source>
        <strain evidence="3 4">Gsoil1550</strain>
    </source>
</reference>
<dbReference type="SUPFAM" id="SSF51338">
    <property type="entry name" value="Composite domain of metallo-dependent hydrolases"/>
    <property type="match status" value="1"/>
</dbReference>
<dbReference type="InterPro" id="IPR023100">
    <property type="entry name" value="D-aminoacylase_insert_dom_sf"/>
</dbReference>
<dbReference type="Gene3D" id="3.30.1490.130">
    <property type="entry name" value="D-aminoacylase. Domain 3"/>
    <property type="match status" value="1"/>
</dbReference>
<organism evidence="3 4">
    <name type="scientific">Panacibacter ginsenosidivorans</name>
    <dbReference type="NCBI Taxonomy" id="1813871"/>
    <lineage>
        <taxon>Bacteria</taxon>
        <taxon>Pseudomonadati</taxon>
        <taxon>Bacteroidota</taxon>
        <taxon>Chitinophagia</taxon>
        <taxon>Chitinophagales</taxon>
        <taxon>Chitinophagaceae</taxon>
        <taxon>Panacibacter</taxon>
    </lineage>
</organism>
<dbReference type="GO" id="GO:0005829">
    <property type="term" value="C:cytosol"/>
    <property type="evidence" value="ECO:0007669"/>
    <property type="project" value="TreeGrafter"/>
</dbReference>
<dbReference type="InterPro" id="IPR050378">
    <property type="entry name" value="Metallo-dep_Hydrolases_sf"/>
</dbReference>
<evidence type="ECO:0000256" key="1">
    <source>
        <dbReference type="SAM" id="SignalP"/>
    </source>
</evidence>
<dbReference type="PANTHER" id="PTHR11647:SF1">
    <property type="entry name" value="COLLAPSIN RESPONSE MEDIATOR PROTEIN"/>
    <property type="match status" value="1"/>
</dbReference>
<dbReference type="InterPro" id="IPR013108">
    <property type="entry name" value="Amidohydro_3"/>
</dbReference>
<dbReference type="Pfam" id="PF07969">
    <property type="entry name" value="Amidohydro_3"/>
    <property type="match status" value="1"/>
</dbReference>
<name>A0A5B8V8D7_9BACT</name>
<keyword evidence="1" id="KW-0732">Signal</keyword>
<accession>A0A5B8V8D7</accession>
<dbReference type="GO" id="GO:0016812">
    <property type="term" value="F:hydrolase activity, acting on carbon-nitrogen (but not peptide) bonds, in cyclic amides"/>
    <property type="evidence" value="ECO:0007669"/>
    <property type="project" value="TreeGrafter"/>
</dbReference>
<evidence type="ECO:0000259" key="2">
    <source>
        <dbReference type="Pfam" id="PF07969"/>
    </source>
</evidence>
<gene>
    <name evidence="3" type="ORF">FRZ67_11010</name>
</gene>
<dbReference type="InterPro" id="IPR032466">
    <property type="entry name" value="Metal_Hydrolase"/>
</dbReference>
<dbReference type="Gene3D" id="2.30.40.10">
    <property type="entry name" value="Urease, subunit C, domain 1"/>
    <property type="match status" value="1"/>
</dbReference>
<dbReference type="AlphaFoldDB" id="A0A5B8V8D7"/>